<evidence type="ECO:0000313" key="1">
    <source>
        <dbReference type="EMBL" id="AHD03063.1"/>
    </source>
</evidence>
<protein>
    <submittedName>
        <fullName evidence="1">Uncharacterized protein</fullName>
    </submittedName>
</protein>
<sequence>MELKAGGIATFCPCFRFGNKVTPSSNECGKFVAEMQI</sequence>
<dbReference type="KEGG" id="lmd:METH_10340"/>
<keyword evidence="2" id="KW-1185">Reference proteome</keyword>
<accession>V9VYN5</accession>
<reference evidence="1 2" key="1">
    <citation type="submission" date="2013-09" db="EMBL/GenBank/DDBJ databases">
        <authorList>
            <consortium name="DOE Joint Genome Institute"/>
            <person name="Klenk H.-P."/>
            <person name="Huntemann M."/>
            <person name="Han J."/>
            <person name="Chen A."/>
            <person name="Kyrpides N."/>
            <person name="Mavromatis K."/>
            <person name="Markowitz V."/>
            <person name="Palaniappan K."/>
            <person name="Ivanova N."/>
            <person name="Schaumberg A."/>
            <person name="Pati A."/>
            <person name="Liolios K."/>
            <person name="Nordberg H.P."/>
            <person name="Cantor M.N."/>
            <person name="Hua S.X."/>
            <person name="Woyke T."/>
        </authorList>
    </citation>
    <scope>NUCLEOTIDE SEQUENCE [LARGE SCALE GENOMIC DNA]</scope>
    <source>
        <strain evidence="1 2">DSM 14336</strain>
    </source>
</reference>
<dbReference type="AlphaFoldDB" id="V9VYN5"/>
<dbReference type="EMBL" id="CP006773">
    <property type="protein sequence ID" value="AHD03063.1"/>
    <property type="molecule type" value="Genomic_DNA"/>
</dbReference>
<proteinExistence type="predicted"/>
<dbReference type="HOGENOM" id="CLU_3345322_0_0_5"/>
<gene>
    <name evidence="1" type="ORF">METH_10340</name>
</gene>
<organism evidence="1 2">
    <name type="scientific">Leisingera methylohalidivorans DSM 14336</name>
    <dbReference type="NCBI Taxonomy" id="999552"/>
    <lineage>
        <taxon>Bacteria</taxon>
        <taxon>Pseudomonadati</taxon>
        <taxon>Pseudomonadota</taxon>
        <taxon>Alphaproteobacteria</taxon>
        <taxon>Rhodobacterales</taxon>
        <taxon>Roseobacteraceae</taxon>
        <taxon>Leisingera</taxon>
    </lineage>
</organism>
<dbReference type="PATRIC" id="fig|999552.6.peg.2064"/>
<evidence type="ECO:0000313" key="2">
    <source>
        <dbReference type="Proteomes" id="UP000018780"/>
    </source>
</evidence>
<name>V9VYN5_9RHOB</name>
<dbReference type="Proteomes" id="UP000018780">
    <property type="component" value="Chromosome"/>
</dbReference>